<evidence type="ECO:0000256" key="1">
    <source>
        <dbReference type="SAM" id="SignalP"/>
    </source>
</evidence>
<dbReference type="PIRSF" id="PIRSF014995">
    <property type="entry name" value="UCP014995"/>
    <property type="match status" value="1"/>
</dbReference>
<proteinExistence type="predicted"/>
<gene>
    <name evidence="2" type="ORF">ACFOEB_08485</name>
</gene>
<dbReference type="Pfam" id="PF10029">
    <property type="entry name" value="DUF2271"/>
    <property type="match status" value="1"/>
</dbReference>
<reference evidence="3" key="1">
    <citation type="journal article" date="2019" name="Int. J. Syst. Evol. Microbiol.">
        <title>The Global Catalogue of Microorganisms (GCM) 10K type strain sequencing project: providing services to taxonomists for standard genome sequencing and annotation.</title>
        <authorList>
            <consortium name="The Broad Institute Genomics Platform"/>
            <consortium name="The Broad Institute Genome Sequencing Center for Infectious Disease"/>
            <person name="Wu L."/>
            <person name="Ma J."/>
        </authorList>
    </citation>
    <scope>NUCLEOTIDE SEQUENCE [LARGE SCALE GENOMIC DNA]</scope>
    <source>
        <strain evidence="3">KCTC 52141</strain>
    </source>
</reference>
<evidence type="ECO:0000313" key="3">
    <source>
        <dbReference type="Proteomes" id="UP001595548"/>
    </source>
</evidence>
<accession>A0ABV7HMZ4</accession>
<keyword evidence="1" id="KW-0732">Signal</keyword>
<organism evidence="2 3">
    <name type="scientific">Gilvimarinus japonicus</name>
    <dbReference type="NCBI Taxonomy" id="1796469"/>
    <lineage>
        <taxon>Bacteria</taxon>
        <taxon>Pseudomonadati</taxon>
        <taxon>Pseudomonadota</taxon>
        <taxon>Gammaproteobacteria</taxon>
        <taxon>Cellvibrionales</taxon>
        <taxon>Cellvibrionaceae</taxon>
        <taxon>Gilvimarinus</taxon>
    </lineage>
</organism>
<feature type="chain" id="PRO_5047066920" evidence="1">
    <location>
        <begin position="20"/>
        <end position="155"/>
    </location>
</feature>
<protein>
    <submittedName>
        <fullName evidence="2">DUF2271 domain-containing protein</fullName>
    </submittedName>
</protein>
<feature type="signal peptide" evidence="1">
    <location>
        <begin position="1"/>
        <end position="19"/>
    </location>
</feature>
<evidence type="ECO:0000313" key="2">
    <source>
        <dbReference type="EMBL" id="MFC3155235.1"/>
    </source>
</evidence>
<dbReference type="RefSeq" id="WP_339615444.1">
    <property type="nucleotide sequence ID" value="NZ_AP031500.1"/>
</dbReference>
<dbReference type="EMBL" id="JBHRTL010000006">
    <property type="protein sequence ID" value="MFC3155235.1"/>
    <property type="molecule type" value="Genomic_DNA"/>
</dbReference>
<comment type="caution">
    <text evidence="2">The sequence shown here is derived from an EMBL/GenBank/DDBJ whole genome shotgun (WGS) entry which is preliminary data.</text>
</comment>
<dbReference type="InterPro" id="IPR014469">
    <property type="entry name" value="DUF2271"/>
</dbReference>
<sequence length="155" mass="17288">MRKLVGVAALMATASFAQAETLTVELAIPEMDTAEYHRPYVAVWISDDSRQIVEHVAVWVEKEKWWRDMRSWWRRGGAHTELPIDGVSGATKKPGTYTVSWEGDLPEGELTLNVEAVREVGGREHLRLPLPANRSGKVEKQGSKELGLIVANIAK</sequence>
<name>A0ABV7HMZ4_9GAMM</name>
<keyword evidence="3" id="KW-1185">Reference proteome</keyword>
<dbReference type="Proteomes" id="UP001595548">
    <property type="component" value="Unassembled WGS sequence"/>
</dbReference>